<dbReference type="InterPro" id="IPR036814">
    <property type="entry name" value="YqcC-like_sf"/>
</dbReference>
<dbReference type="Proteomes" id="UP000634667">
    <property type="component" value="Unassembled WGS sequence"/>
</dbReference>
<dbReference type="InterPro" id="IPR007384">
    <property type="entry name" value="UCP006257"/>
</dbReference>
<dbReference type="Pfam" id="PF04287">
    <property type="entry name" value="DUF446"/>
    <property type="match status" value="1"/>
</dbReference>
<dbReference type="RefSeq" id="WP_229796892.1">
    <property type="nucleotide sequence ID" value="NZ_BMYR01000001.1"/>
</dbReference>
<dbReference type="SUPFAM" id="SSF158452">
    <property type="entry name" value="YqcC-like"/>
    <property type="match status" value="1"/>
</dbReference>
<feature type="domain" description="YqcC-like" evidence="1">
    <location>
        <begin position="5"/>
        <end position="100"/>
    </location>
</feature>
<sequence>MSERVALLLDDLEAALKATALWQAHAPSAQALASSAPFCCDTMPLENWLQFVFIPKMRQVLAAAGHLPHKVQILPMAEHVYANKSSEVASLLAVIKRLDTCLN</sequence>
<dbReference type="EMBL" id="BMYR01000001">
    <property type="protein sequence ID" value="GGW51454.1"/>
    <property type="molecule type" value="Genomic_DNA"/>
</dbReference>
<dbReference type="PANTHER" id="PTHR39586:SF1">
    <property type="entry name" value="CYTOPLASMIC PROTEIN"/>
    <property type="match status" value="1"/>
</dbReference>
<name>A0ABQ2WFR7_9ALTE</name>
<dbReference type="Gene3D" id="1.20.1440.40">
    <property type="entry name" value="YqcC-like"/>
    <property type="match status" value="1"/>
</dbReference>
<evidence type="ECO:0000313" key="2">
    <source>
        <dbReference type="EMBL" id="GGW51454.1"/>
    </source>
</evidence>
<dbReference type="PIRSF" id="PIRSF006257">
    <property type="entry name" value="UCP006257"/>
    <property type="match status" value="1"/>
</dbReference>
<proteinExistence type="predicted"/>
<reference evidence="3" key="1">
    <citation type="journal article" date="2019" name="Int. J. Syst. Evol. Microbiol.">
        <title>The Global Catalogue of Microorganisms (GCM) 10K type strain sequencing project: providing services to taxonomists for standard genome sequencing and annotation.</title>
        <authorList>
            <consortium name="The Broad Institute Genomics Platform"/>
            <consortium name="The Broad Institute Genome Sequencing Center for Infectious Disease"/>
            <person name="Wu L."/>
            <person name="Ma J."/>
        </authorList>
    </citation>
    <scope>NUCLEOTIDE SEQUENCE [LARGE SCALE GENOMIC DNA]</scope>
    <source>
        <strain evidence="3">KCTC 23723</strain>
    </source>
</reference>
<accession>A0ABQ2WFR7</accession>
<organism evidence="2 3">
    <name type="scientific">Alishewanella tabrizica</name>
    <dbReference type="NCBI Taxonomy" id="671278"/>
    <lineage>
        <taxon>Bacteria</taxon>
        <taxon>Pseudomonadati</taxon>
        <taxon>Pseudomonadota</taxon>
        <taxon>Gammaproteobacteria</taxon>
        <taxon>Alteromonadales</taxon>
        <taxon>Alteromonadaceae</taxon>
        <taxon>Alishewanella</taxon>
    </lineage>
</organism>
<dbReference type="PANTHER" id="PTHR39586">
    <property type="entry name" value="CYTOPLASMIC PROTEIN-RELATED"/>
    <property type="match status" value="1"/>
</dbReference>
<gene>
    <name evidence="2" type="primary">yqcC</name>
    <name evidence="2" type="ORF">GCM10008111_04280</name>
</gene>
<evidence type="ECO:0000259" key="1">
    <source>
        <dbReference type="Pfam" id="PF04287"/>
    </source>
</evidence>
<keyword evidence="3" id="KW-1185">Reference proteome</keyword>
<comment type="caution">
    <text evidence="2">The sequence shown here is derived from an EMBL/GenBank/DDBJ whole genome shotgun (WGS) entry which is preliminary data.</text>
</comment>
<protein>
    <recommendedName>
        <fullName evidence="1">YqcC-like domain-containing protein</fullName>
    </recommendedName>
</protein>
<dbReference type="InterPro" id="IPR023376">
    <property type="entry name" value="YqcC-like_dom"/>
</dbReference>
<evidence type="ECO:0000313" key="3">
    <source>
        <dbReference type="Proteomes" id="UP000634667"/>
    </source>
</evidence>